<dbReference type="PROSITE" id="PS51257">
    <property type="entry name" value="PROKAR_LIPOPROTEIN"/>
    <property type="match status" value="1"/>
</dbReference>
<comment type="caution">
    <text evidence="2">The sequence shown here is derived from an EMBL/GenBank/DDBJ whole genome shotgun (WGS) entry which is preliminary data.</text>
</comment>
<dbReference type="OrthoDB" id="9810477at2"/>
<dbReference type="Gene3D" id="2.70.70.10">
    <property type="entry name" value="Glucose Permease (Domain IIA)"/>
    <property type="match status" value="1"/>
</dbReference>
<name>A0A4R0N804_9SPHI</name>
<keyword evidence="3" id="KW-1185">Reference proteome</keyword>
<dbReference type="EMBL" id="SJSK01000001">
    <property type="protein sequence ID" value="TCC94334.1"/>
    <property type="molecule type" value="Genomic_DNA"/>
</dbReference>
<dbReference type="GO" id="GO:0004222">
    <property type="term" value="F:metalloendopeptidase activity"/>
    <property type="evidence" value="ECO:0007669"/>
    <property type="project" value="TreeGrafter"/>
</dbReference>
<dbReference type="Gene3D" id="2.60.120.380">
    <property type="match status" value="1"/>
</dbReference>
<dbReference type="PANTHER" id="PTHR21666:SF268">
    <property type="entry name" value="PEPTIDASE M23 DOMAIN-CONTAINING PROTEIN"/>
    <property type="match status" value="1"/>
</dbReference>
<evidence type="ECO:0000313" key="2">
    <source>
        <dbReference type="EMBL" id="TCC94334.1"/>
    </source>
</evidence>
<accession>A0A4R0N804</accession>
<reference evidence="2 3" key="1">
    <citation type="submission" date="2019-02" db="EMBL/GenBank/DDBJ databases">
        <title>Pedobacter sp. RP-1-13 sp. nov., isolated from Arctic soil.</title>
        <authorList>
            <person name="Dahal R.H."/>
        </authorList>
    </citation>
    <scope>NUCLEOTIDE SEQUENCE [LARGE SCALE GENOMIC DNA]</scope>
    <source>
        <strain evidence="2 3">RP-1-13</strain>
    </source>
</reference>
<organism evidence="2 3">
    <name type="scientific">Pedobacter frigiditerrae</name>
    <dbReference type="NCBI Taxonomy" id="2530452"/>
    <lineage>
        <taxon>Bacteria</taxon>
        <taxon>Pseudomonadati</taxon>
        <taxon>Bacteroidota</taxon>
        <taxon>Sphingobacteriia</taxon>
        <taxon>Sphingobacteriales</taxon>
        <taxon>Sphingobacteriaceae</taxon>
        <taxon>Pedobacter</taxon>
    </lineage>
</organism>
<dbReference type="Proteomes" id="UP000292884">
    <property type="component" value="Unassembled WGS sequence"/>
</dbReference>
<protein>
    <submittedName>
        <fullName evidence="2">M23 family metallopeptidase</fullName>
    </submittedName>
</protein>
<feature type="domain" description="M23ase beta-sheet core" evidence="1">
    <location>
        <begin position="212"/>
        <end position="309"/>
    </location>
</feature>
<dbReference type="InterPro" id="IPR050570">
    <property type="entry name" value="Cell_wall_metabolism_enzyme"/>
</dbReference>
<dbReference type="RefSeq" id="WP_131552193.1">
    <property type="nucleotide sequence ID" value="NZ_SJSK01000001.1"/>
</dbReference>
<dbReference type="SUPFAM" id="SSF51261">
    <property type="entry name" value="Duplicated hybrid motif"/>
    <property type="match status" value="1"/>
</dbReference>
<sequence length="444" mass="49105">MIGKKRRYKKIDFRLNRIQIVQLCFCIFFLASCKSGPFNLLKPASPHQEYERRLINAGLNQTTMGTMWINNAQQSLLKALPIKLPYQENGYFSAEKVDAAAFRFNLVRGQKLQVKITKKPSDGFMIYADVWESTETANFKLLGSGDTLSNSIQLDADKSGIYVLRLQPELLGSGEYTLEITTGPSLNYPLKAVNKNQIQSFWGVGRDNNTRRHEGIDIFAPFRTPVIAVSPGRVTGVNTNNLGGKVVWFRPEGKEYTLYYAHLDEQNVTEGQTVNYGDTLGRMGDTGNAQGGPPHLHFGIYTSGGAIDPLPFINPTIENVPKIVTSLANLNTTMRTSSPSNLDDFNLKIGTTLRVLAAAGSNYRIELPDGKTGYLAGKTLTTVSKPLTKLKIKTPQSLFDKPKPDAAVKLDLKEGQTVDVLGNYGDYQLVSSENNVIGWLKTNI</sequence>
<dbReference type="InterPro" id="IPR011055">
    <property type="entry name" value="Dup_hybrid_motif"/>
</dbReference>
<evidence type="ECO:0000313" key="3">
    <source>
        <dbReference type="Proteomes" id="UP000292884"/>
    </source>
</evidence>
<dbReference type="InterPro" id="IPR016047">
    <property type="entry name" value="M23ase_b-sheet_dom"/>
</dbReference>
<dbReference type="AlphaFoldDB" id="A0A4R0N804"/>
<proteinExistence type="predicted"/>
<dbReference type="PANTHER" id="PTHR21666">
    <property type="entry name" value="PEPTIDASE-RELATED"/>
    <property type="match status" value="1"/>
</dbReference>
<dbReference type="CDD" id="cd12797">
    <property type="entry name" value="M23_peptidase"/>
    <property type="match status" value="1"/>
</dbReference>
<gene>
    <name evidence="2" type="ORF">EZ428_06065</name>
</gene>
<evidence type="ECO:0000259" key="1">
    <source>
        <dbReference type="Pfam" id="PF01551"/>
    </source>
</evidence>
<dbReference type="Pfam" id="PF01551">
    <property type="entry name" value="Peptidase_M23"/>
    <property type="match status" value="1"/>
</dbReference>